<dbReference type="EC" id="1.2.1.84" evidence="10"/>
<keyword evidence="6" id="KW-1133">Transmembrane helix</keyword>
<accession>A0A286LVJ1</accession>
<evidence type="ECO:0000256" key="1">
    <source>
        <dbReference type="ARBA" id="ARBA00004141"/>
    </source>
</evidence>
<evidence type="ECO:0000256" key="6">
    <source>
        <dbReference type="ARBA" id="ARBA00022989"/>
    </source>
</evidence>
<keyword evidence="10" id="KW-0560">Oxidoreductase</keyword>
<name>A0A286LVJ1_9CUCU</name>
<dbReference type="AlphaFoldDB" id="A0A286LVJ1"/>
<evidence type="ECO:0000256" key="8">
    <source>
        <dbReference type="ARBA" id="ARBA00023136"/>
    </source>
</evidence>
<comment type="similarity">
    <text evidence="2 10">Belongs to the fatty acyl-CoA reductase family.</text>
</comment>
<sequence length="408" mass="46735">MDMQETVSIPNFFQNKKLFITGGSGFMGKVLIEKILRSCPDVSAIYVLLRPKKGKKLEERVKEITDVALFDNLRIQRPENLKKIVPVFGDVSKLNLGLSLESTKQLKENINIVYHAAASVRFDDSLKDAILMNTRGTREVVLLAKEMKHLEVLIHISTAYTNTNKQIIEEKLYPPHVDWREAIILAENIKSKETLDILTQKYMNDHPNTYVFTKNMAEHVISDLCDGQIPAIILRPSIVTSSMTEPIPGWIDNFNGPVGMLIACGKGIMRTIYGEPDFVLDYVCVDLVIKGLIVATWVKAVEKDSEEKLRLNVYNGSKYNQVKQSLKNQFDLGKIFSWKYPYNNIVWYPTWNITKYYPVFLIKVYLYHILPALLIDMVLKLTGKKTNAIETSKKNFYSKYGFIILHDS</sequence>
<evidence type="ECO:0000259" key="11">
    <source>
        <dbReference type="Pfam" id="PF07993"/>
    </source>
</evidence>
<evidence type="ECO:0000313" key="12">
    <source>
        <dbReference type="EMBL" id="ASV50723.1"/>
    </source>
</evidence>
<dbReference type="InterPro" id="IPR026055">
    <property type="entry name" value="FAR"/>
</dbReference>
<evidence type="ECO:0000256" key="4">
    <source>
        <dbReference type="ARBA" id="ARBA00022692"/>
    </source>
</evidence>
<protein>
    <recommendedName>
        <fullName evidence="10">Fatty acyl-CoA reductase</fullName>
        <ecNumber evidence="10">1.2.1.84</ecNumber>
    </recommendedName>
</protein>
<dbReference type="EMBL" id="MF441476">
    <property type="protein sequence ID" value="ASV50723.1"/>
    <property type="molecule type" value="mRNA"/>
</dbReference>
<dbReference type="GO" id="GO:0005777">
    <property type="term" value="C:peroxisome"/>
    <property type="evidence" value="ECO:0007669"/>
    <property type="project" value="TreeGrafter"/>
</dbReference>
<dbReference type="PANTHER" id="PTHR11011:SF24">
    <property type="entry name" value="FATTY ACYL-COA REDUCTASE"/>
    <property type="match status" value="1"/>
</dbReference>
<dbReference type="Gene3D" id="3.40.50.720">
    <property type="entry name" value="NAD(P)-binding Rossmann-like Domain"/>
    <property type="match status" value="1"/>
</dbReference>
<evidence type="ECO:0000256" key="3">
    <source>
        <dbReference type="ARBA" id="ARBA00022516"/>
    </source>
</evidence>
<dbReference type="GO" id="GO:0080019">
    <property type="term" value="F:alcohol-forming very long-chain fatty acyl-CoA reductase activity"/>
    <property type="evidence" value="ECO:0007669"/>
    <property type="project" value="InterPro"/>
</dbReference>
<dbReference type="Pfam" id="PF07993">
    <property type="entry name" value="NAD_binding_4"/>
    <property type="match status" value="1"/>
</dbReference>
<dbReference type="PANTHER" id="PTHR11011">
    <property type="entry name" value="MALE STERILITY PROTEIN 2-RELATED"/>
    <property type="match status" value="1"/>
</dbReference>
<comment type="subcellular location">
    <subcellularLocation>
        <location evidence="1">Membrane</location>
        <topology evidence="1">Multi-pass membrane protein</topology>
    </subcellularLocation>
</comment>
<evidence type="ECO:0000256" key="7">
    <source>
        <dbReference type="ARBA" id="ARBA00023098"/>
    </source>
</evidence>
<evidence type="ECO:0000256" key="2">
    <source>
        <dbReference type="ARBA" id="ARBA00005928"/>
    </source>
</evidence>
<dbReference type="SUPFAM" id="SSF51735">
    <property type="entry name" value="NAD(P)-binding Rossmann-fold domains"/>
    <property type="match status" value="1"/>
</dbReference>
<dbReference type="CDD" id="cd05236">
    <property type="entry name" value="FAR-N_SDR_e"/>
    <property type="match status" value="1"/>
</dbReference>
<reference evidence="12" key="1">
    <citation type="submission" date="2017-07" db="EMBL/GenBank/DDBJ databases">
        <title>Identification and analysis of up-regulated proteins in Lissorhoptrus oryzophilus adults for rapid cold hardening.</title>
        <authorList>
            <person name="Yang S."/>
            <person name="Zhang X."/>
            <person name="Wang J."/>
            <person name="Wang S."/>
            <person name="Zhang J."/>
            <person name="Xi J."/>
        </authorList>
    </citation>
    <scope>NUCLEOTIDE SEQUENCE</scope>
</reference>
<keyword evidence="8" id="KW-0472">Membrane</keyword>
<evidence type="ECO:0000256" key="9">
    <source>
        <dbReference type="ARBA" id="ARBA00052530"/>
    </source>
</evidence>
<dbReference type="GO" id="GO:0035336">
    <property type="term" value="P:long-chain fatty-acyl-CoA metabolic process"/>
    <property type="evidence" value="ECO:0007669"/>
    <property type="project" value="TreeGrafter"/>
</dbReference>
<organism evidence="12">
    <name type="scientific">Lissorhoptrus oryzophilus</name>
    <name type="common">rice water weevil</name>
    <dbReference type="NCBI Taxonomy" id="308863"/>
    <lineage>
        <taxon>Eukaryota</taxon>
        <taxon>Metazoa</taxon>
        <taxon>Ecdysozoa</taxon>
        <taxon>Arthropoda</taxon>
        <taxon>Hexapoda</taxon>
        <taxon>Insecta</taxon>
        <taxon>Pterygota</taxon>
        <taxon>Neoptera</taxon>
        <taxon>Endopterygota</taxon>
        <taxon>Coleoptera</taxon>
        <taxon>Polyphaga</taxon>
        <taxon>Cucujiformia</taxon>
        <taxon>Erirhinidae</taxon>
        <taxon>Erirhininae</taxon>
        <taxon>Lissorhoptrus</taxon>
    </lineage>
</organism>
<comment type="catalytic activity">
    <reaction evidence="9 10">
        <text>a long-chain fatty acyl-CoA + 2 NADPH + 2 H(+) = a long-chain primary fatty alcohol + 2 NADP(+) + CoA</text>
        <dbReference type="Rhea" id="RHEA:52716"/>
        <dbReference type="ChEBI" id="CHEBI:15378"/>
        <dbReference type="ChEBI" id="CHEBI:57287"/>
        <dbReference type="ChEBI" id="CHEBI:57783"/>
        <dbReference type="ChEBI" id="CHEBI:58349"/>
        <dbReference type="ChEBI" id="CHEBI:77396"/>
        <dbReference type="ChEBI" id="CHEBI:83139"/>
        <dbReference type="EC" id="1.2.1.84"/>
    </reaction>
</comment>
<keyword evidence="3 10" id="KW-0444">Lipid biosynthesis</keyword>
<evidence type="ECO:0000256" key="10">
    <source>
        <dbReference type="RuleBase" id="RU363097"/>
    </source>
</evidence>
<dbReference type="GO" id="GO:0102965">
    <property type="term" value="F:alcohol-forming long-chain fatty acyl-CoA reductase activity"/>
    <property type="evidence" value="ECO:0007669"/>
    <property type="project" value="UniProtKB-EC"/>
</dbReference>
<proteinExistence type="evidence at transcript level"/>
<keyword evidence="4" id="KW-0812">Transmembrane</keyword>
<feature type="domain" description="Thioester reductase (TE)" evidence="11">
    <location>
        <begin position="20"/>
        <end position="290"/>
    </location>
</feature>
<keyword evidence="7 10" id="KW-0443">Lipid metabolism</keyword>
<dbReference type="InterPro" id="IPR013120">
    <property type="entry name" value="FAR_NAD-bd"/>
</dbReference>
<dbReference type="GO" id="GO:0016020">
    <property type="term" value="C:membrane"/>
    <property type="evidence" value="ECO:0007669"/>
    <property type="project" value="UniProtKB-SubCell"/>
</dbReference>
<dbReference type="FunFam" id="3.40.50.720:FF:000143">
    <property type="entry name" value="Fatty acyl-CoA reductase"/>
    <property type="match status" value="1"/>
</dbReference>
<comment type="function">
    <text evidence="10">Catalyzes the reduction of fatty acyl-CoA to fatty alcohols.</text>
</comment>
<evidence type="ECO:0000256" key="5">
    <source>
        <dbReference type="ARBA" id="ARBA00022857"/>
    </source>
</evidence>
<keyword evidence="5 10" id="KW-0521">NADP</keyword>
<dbReference type="InterPro" id="IPR036291">
    <property type="entry name" value="NAD(P)-bd_dom_sf"/>
</dbReference>